<evidence type="ECO:0008006" key="4">
    <source>
        <dbReference type="Google" id="ProtNLM"/>
    </source>
</evidence>
<keyword evidence="1" id="KW-1133">Transmembrane helix</keyword>
<evidence type="ECO:0000313" key="2">
    <source>
        <dbReference type="EMBL" id="WAS94228.1"/>
    </source>
</evidence>
<accession>A0ABY7H4M5</accession>
<evidence type="ECO:0000313" key="3">
    <source>
        <dbReference type="Proteomes" id="UP001164459"/>
    </source>
</evidence>
<protein>
    <recommendedName>
        <fullName evidence="4">Tetratricopeptide repeat protein</fullName>
    </recommendedName>
</protein>
<keyword evidence="1" id="KW-0812">Transmembrane</keyword>
<keyword evidence="1" id="KW-0472">Membrane</keyword>
<dbReference type="Proteomes" id="UP001164459">
    <property type="component" value="Chromosome"/>
</dbReference>
<feature type="transmembrane region" description="Helical" evidence="1">
    <location>
        <begin position="48"/>
        <end position="68"/>
    </location>
</feature>
<evidence type="ECO:0000256" key="1">
    <source>
        <dbReference type="SAM" id="Phobius"/>
    </source>
</evidence>
<keyword evidence="3" id="KW-1185">Reference proteome</keyword>
<dbReference type="EMBL" id="CP114040">
    <property type="protein sequence ID" value="WAS94228.1"/>
    <property type="molecule type" value="Genomic_DNA"/>
</dbReference>
<reference evidence="2" key="1">
    <citation type="submission" date="2022-11" db="EMBL/GenBank/DDBJ databases">
        <title>Minimal conservation of predation-associated metabolite biosynthetic gene clusters underscores biosynthetic potential of Myxococcota including descriptions for ten novel species: Archangium lansinium sp. nov., Myxococcus landrumus sp. nov., Nannocystis bai.</title>
        <authorList>
            <person name="Ahearne A."/>
            <person name="Stevens C."/>
            <person name="Dowd S."/>
        </authorList>
    </citation>
    <scope>NUCLEOTIDE SEQUENCE</scope>
    <source>
        <strain evidence="2">Fl3</strain>
    </source>
</reference>
<proteinExistence type="predicted"/>
<name>A0ABY7H4M5_9BACT</name>
<gene>
    <name evidence="2" type="ORF">O0S08_49530</name>
</gene>
<dbReference type="RefSeq" id="WP_269036565.1">
    <property type="nucleotide sequence ID" value="NZ_CP114040.1"/>
</dbReference>
<sequence>MTAQRSKEPNEQVPASPDLRLAASARTARPGELVAVDSRGREVSRFSLHLRPVWLGAILGILSAPFMLLDLAELGFGMTAAGVVGLVLAHRAQRPYLQAQSRLVAGDLAGAEAILARLATPARGPRARHRLYIEGYLAYARGHDREAIQIFERGLPQFKRRDFRRTSIEAALVELYVRTGEIAEARRLRDRITPPGPGADMIALSLAGADLVLASAEGRERELPEDDLQRWTRLALELNHSSLTLAALARVFAARGDDELADHLAREARDRFSWCPLECTPALARWIDERIARAPAAHD</sequence>
<organism evidence="2 3">
    <name type="scientific">Nannocystis punicea</name>
    <dbReference type="NCBI Taxonomy" id="2995304"/>
    <lineage>
        <taxon>Bacteria</taxon>
        <taxon>Pseudomonadati</taxon>
        <taxon>Myxococcota</taxon>
        <taxon>Polyangia</taxon>
        <taxon>Nannocystales</taxon>
        <taxon>Nannocystaceae</taxon>
        <taxon>Nannocystis</taxon>
    </lineage>
</organism>